<dbReference type="EMBL" id="JAUSTP010000007">
    <property type="protein sequence ID" value="MDQ0189404.1"/>
    <property type="molecule type" value="Genomic_DNA"/>
</dbReference>
<feature type="transmembrane region" description="Helical" evidence="5">
    <location>
        <begin position="280"/>
        <end position="299"/>
    </location>
</feature>
<sequence length="635" mass="69846">MHGEWRWIHPVLVCLAVLALMMATVNFSVVKRALVGRPMKSRELNQAHTKLMWLVALPILAADLYSSVAYGPEAGMTELDPLGAAAKWLVLPITTATVLLLCILIVSYMMGVIAYPSGGGAYAIAKDNFRRPWVSLLAASALLVDYVLTVAVSVSSGIQTMASSYPALTRFETTLSVACIVVILLVNLRGVSESAKVFSLPTLFFMVCMLFLIGVGFVHEARLGPSMPAAPPFGSVPRGLTVLLLLKAFSSACSSLTGIETISNAVPIFREGKNGALKAYAVLGAITSITLLGFAYLLYREGIVTNPHNTMLSELVGRYFGHGPIYQVIIWATLVVLILAANSTFTGFPQLAALVANDGFLPRALKLRGDRLGYSNGMIVLATLATLLVEVFHAQTNALIPLYSIGVFVAFTLAQLGLVKYWLKTRDRGWRVKLVINAIGVVVTTVVCFVVAVTKFTSGAWMVLVVIPLMISIALKVHKHYEAVAKELHIDLQVDRPKKHRVVAVVLVSGIHRVAIETISYAQSTCEHVLALYIGFDDESIERMEQKWQEWGSPCRLVAVKNEYRSLLHPLSRLIRRLEEHEGGKPDHIQLIIGQFIPKRWWENLLHVQTSLLIRAWMIRHKDVVVVTVPYHLQS</sequence>
<feature type="transmembrane region" description="Helical" evidence="5">
    <location>
        <begin position="400"/>
        <end position="422"/>
    </location>
</feature>
<dbReference type="RefSeq" id="WP_274457066.1">
    <property type="nucleotide sequence ID" value="NZ_CP067097.1"/>
</dbReference>
<dbReference type="PANTHER" id="PTHR47704:SF1">
    <property type="entry name" value="POTASSIUM TRANSPORTER KIMA"/>
    <property type="match status" value="1"/>
</dbReference>
<name>A0ABT9XGG9_9BACL</name>
<evidence type="ECO:0000256" key="4">
    <source>
        <dbReference type="ARBA" id="ARBA00023136"/>
    </source>
</evidence>
<dbReference type="InterPro" id="IPR002293">
    <property type="entry name" value="AA/rel_permease1"/>
</dbReference>
<feature type="transmembrane region" description="Helical" evidence="5">
    <location>
        <begin position="372"/>
        <end position="394"/>
    </location>
</feature>
<feature type="transmembrane region" description="Helical" evidence="5">
    <location>
        <begin position="136"/>
        <end position="155"/>
    </location>
</feature>
<dbReference type="PANTHER" id="PTHR47704">
    <property type="entry name" value="POTASSIUM TRANSPORTER KIMA"/>
    <property type="match status" value="1"/>
</dbReference>
<comment type="subcellular location">
    <subcellularLocation>
        <location evidence="1">Membrane</location>
        <topology evidence="1">Multi-pass membrane protein</topology>
    </subcellularLocation>
</comment>
<keyword evidence="7" id="KW-1185">Reference proteome</keyword>
<feature type="transmembrane region" description="Helical" evidence="5">
    <location>
        <begin position="198"/>
        <end position="219"/>
    </location>
</feature>
<reference evidence="6 7" key="1">
    <citation type="submission" date="2023-07" db="EMBL/GenBank/DDBJ databases">
        <title>Genomic Encyclopedia of Type Strains, Phase IV (KMG-IV): sequencing the most valuable type-strain genomes for metagenomic binning, comparative biology and taxonomic classification.</title>
        <authorList>
            <person name="Goeker M."/>
        </authorList>
    </citation>
    <scope>NUCLEOTIDE SEQUENCE [LARGE SCALE GENOMIC DNA]</scope>
    <source>
        <strain evidence="6 7">DSM 4006</strain>
    </source>
</reference>
<evidence type="ECO:0000313" key="6">
    <source>
        <dbReference type="EMBL" id="MDQ0189404.1"/>
    </source>
</evidence>
<gene>
    <name evidence="6" type="ORF">J2S03_001236</name>
</gene>
<dbReference type="InterPro" id="IPR053153">
    <property type="entry name" value="APC_K+_Transporter"/>
</dbReference>
<evidence type="ECO:0000256" key="2">
    <source>
        <dbReference type="ARBA" id="ARBA00022692"/>
    </source>
</evidence>
<evidence type="ECO:0000256" key="5">
    <source>
        <dbReference type="SAM" id="Phobius"/>
    </source>
</evidence>
<evidence type="ECO:0000256" key="3">
    <source>
        <dbReference type="ARBA" id="ARBA00022989"/>
    </source>
</evidence>
<feature type="transmembrane region" description="Helical" evidence="5">
    <location>
        <begin position="6"/>
        <end position="30"/>
    </location>
</feature>
<feature type="transmembrane region" description="Helical" evidence="5">
    <location>
        <begin position="319"/>
        <end position="341"/>
    </location>
</feature>
<feature type="transmembrane region" description="Helical" evidence="5">
    <location>
        <begin position="90"/>
        <end position="115"/>
    </location>
</feature>
<dbReference type="Gene3D" id="1.20.1740.10">
    <property type="entry name" value="Amino acid/polyamine transporter I"/>
    <property type="match status" value="1"/>
</dbReference>
<evidence type="ECO:0000256" key="1">
    <source>
        <dbReference type="ARBA" id="ARBA00004141"/>
    </source>
</evidence>
<dbReference type="Proteomes" id="UP001232973">
    <property type="component" value="Unassembled WGS sequence"/>
</dbReference>
<keyword evidence="2 5" id="KW-0812">Transmembrane</keyword>
<comment type="caution">
    <text evidence="6">The sequence shown here is derived from an EMBL/GenBank/DDBJ whole genome shotgun (WGS) entry which is preliminary data.</text>
</comment>
<feature type="transmembrane region" description="Helical" evidence="5">
    <location>
        <begin position="459"/>
        <end position="477"/>
    </location>
</feature>
<proteinExistence type="predicted"/>
<organism evidence="6 7">
    <name type="scientific">Alicyclobacillus cycloheptanicus</name>
    <dbReference type="NCBI Taxonomy" id="1457"/>
    <lineage>
        <taxon>Bacteria</taxon>
        <taxon>Bacillati</taxon>
        <taxon>Bacillota</taxon>
        <taxon>Bacilli</taxon>
        <taxon>Bacillales</taxon>
        <taxon>Alicyclobacillaceae</taxon>
        <taxon>Alicyclobacillus</taxon>
    </lineage>
</organism>
<feature type="transmembrane region" description="Helical" evidence="5">
    <location>
        <begin position="51"/>
        <end position="70"/>
    </location>
</feature>
<protein>
    <submittedName>
        <fullName evidence="6">Amino acid transporter</fullName>
    </submittedName>
</protein>
<accession>A0ABT9XGG9</accession>
<keyword evidence="3 5" id="KW-1133">Transmembrane helix</keyword>
<feature type="transmembrane region" description="Helical" evidence="5">
    <location>
        <begin position="434"/>
        <end position="453"/>
    </location>
</feature>
<feature type="transmembrane region" description="Helical" evidence="5">
    <location>
        <begin position="167"/>
        <end position="186"/>
    </location>
</feature>
<keyword evidence="4 5" id="KW-0472">Membrane</keyword>
<evidence type="ECO:0000313" key="7">
    <source>
        <dbReference type="Proteomes" id="UP001232973"/>
    </source>
</evidence>
<dbReference type="Pfam" id="PF13520">
    <property type="entry name" value="AA_permease_2"/>
    <property type="match status" value="1"/>
</dbReference>
<feature type="transmembrane region" description="Helical" evidence="5">
    <location>
        <begin position="239"/>
        <end position="259"/>
    </location>
</feature>